<evidence type="ECO:0000256" key="1">
    <source>
        <dbReference type="SAM" id="Phobius"/>
    </source>
</evidence>
<feature type="domain" description="Peptidase M56" evidence="2">
    <location>
        <begin position="17"/>
        <end position="341"/>
    </location>
</feature>
<dbReference type="Pfam" id="PF05569">
    <property type="entry name" value="Peptidase_M56"/>
    <property type="match status" value="1"/>
</dbReference>
<evidence type="ECO:0000313" key="3">
    <source>
        <dbReference type="EMBL" id="MCY9531484.1"/>
    </source>
</evidence>
<dbReference type="CDD" id="cd07341">
    <property type="entry name" value="M56_BlaR1_MecR1_like"/>
    <property type="match status" value="1"/>
</dbReference>
<dbReference type="Proteomes" id="UP001527090">
    <property type="component" value="Unassembled WGS sequence"/>
</dbReference>
<evidence type="ECO:0000259" key="2">
    <source>
        <dbReference type="Pfam" id="PF05569"/>
    </source>
</evidence>
<protein>
    <submittedName>
        <fullName evidence="3">M56 family metallopeptidase</fullName>
    </submittedName>
</protein>
<keyword evidence="4" id="KW-1185">Reference proteome</keyword>
<reference evidence="3 4" key="1">
    <citation type="submission" date="2022-05" db="EMBL/GenBank/DDBJ databases">
        <title>Genome Sequencing of Bee-Associated Microbes.</title>
        <authorList>
            <person name="Dunlap C."/>
        </authorList>
    </citation>
    <scope>NUCLEOTIDE SEQUENCE [LARGE SCALE GENOMIC DNA]</scope>
    <source>
        <strain evidence="3 4">NRRL NRS-750</strain>
    </source>
</reference>
<dbReference type="InterPro" id="IPR008756">
    <property type="entry name" value="Peptidase_M56"/>
</dbReference>
<dbReference type="RefSeq" id="WP_021253469.1">
    <property type="nucleotide sequence ID" value="NZ_JAMDLY010000015.1"/>
</dbReference>
<keyword evidence="1" id="KW-0812">Transmembrane</keyword>
<dbReference type="PANTHER" id="PTHR34978">
    <property type="entry name" value="POSSIBLE SENSOR-TRANSDUCER PROTEIN BLAR"/>
    <property type="match status" value="1"/>
</dbReference>
<name>A0ABT4ECM4_PAEAL</name>
<dbReference type="InterPro" id="IPR052173">
    <property type="entry name" value="Beta-lactam_resp_regulator"/>
</dbReference>
<proteinExistence type="predicted"/>
<feature type="transmembrane region" description="Helical" evidence="1">
    <location>
        <begin position="12"/>
        <end position="33"/>
    </location>
</feature>
<gene>
    <name evidence="3" type="ORF">M5X04_19450</name>
</gene>
<dbReference type="Gene3D" id="3.30.2010.10">
    <property type="entry name" value="Metalloproteases ('zincins'), catalytic domain"/>
    <property type="match status" value="1"/>
</dbReference>
<evidence type="ECO:0000313" key="4">
    <source>
        <dbReference type="Proteomes" id="UP001527090"/>
    </source>
</evidence>
<dbReference type="EMBL" id="JAMDLY010000015">
    <property type="protein sequence ID" value="MCY9531484.1"/>
    <property type="molecule type" value="Genomic_DNA"/>
</dbReference>
<keyword evidence="1" id="KW-1133">Transmembrane helix</keyword>
<sequence>MGPTLHASLLSFFGWLIRGSFMAGILVLLILTLQFLLKNKLEARWKYLIWLPVAIRLLLPWAPESSLSLYNVFSLKDVAPGIHQMTHDPQVLRDAGRAGKVAVHGERYVQPETGGTSEMPALSHESETVQGRGFWWNRIKQLGFINGLMLVWLAGGLFLAAKTVYDQLRLKRALRAGRVIDTPFLSGVFQETKQRLGINRNVRFVASERIPGPAVVGFHKPAIVIAPSLLVTLQKEQLQYILAHEFAHIQRRDVIVNWVIHVILILHWFNPLIWLAAHKARQAQEMACDACVLDRMDPQQNRAYGQTIIHVLEHVSGSHHQPGLAGLSSTHKEMKRRLMMIKQFNKKSYRLSILGIGMILALGSVTLVNAKESNAASAPVAAAVQEQQKSDKKEVQIDKTMKEKLNKVVKQFAGKDIKLQDVGEMIIDSNKVNAEVKSVDGKYKIQYSTKTGEVWSVSGLVPINKISKKDQEKAIQELKKRYPKKTYAFGNEVKAIRVYDDKKADFNGEVWYTFKGKDFEVLLVKSKGSSELESMGYMIKVEAQEIEGKLLKTAADAVKTALDQEFNFTEAKLIPGEFDFKNNINLSKWELEGNGVLVEIEAESGKVLNVIHKTTEKVKTDKEIPVKEAKEVIAPMAKKLFNIDITGYEVKRDNLFGDYCFFKYDKDDKGAKAEATIVRAALDADKNVVYLMSGSRAASGGY</sequence>
<dbReference type="PANTHER" id="PTHR34978:SF3">
    <property type="entry name" value="SLR0241 PROTEIN"/>
    <property type="match status" value="1"/>
</dbReference>
<feature type="transmembrane region" description="Helical" evidence="1">
    <location>
        <begin position="349"/>
        <end position="368"/>
    </location>
</feature>
<comment type="caution">
    <text evidence="3">The sequence shown here is derived from an EMBL/GenBank/DDBJ whole genome shotgun (WGS) entry which is preliminary data.</text>
</comment>
<accession>A0ABT4ECM4</accession>
<feature type="transmembrane region" description="Helical" evidence="1">
    <location>
        <begin position="144"/>
        <end position="165"/>
    </location>
</feature>
<keyword evidence="1" id="KW-0472">Membrane</keyword>
<organism evidence="3 4">
    <name type="scientific">Paenibacillus alvei</name>
    <name type="common">Bacillus alvei</name>
    <dbReference type="NCBI Taxonomy" id="44250"/>
    <lineage>
        <taxon>Bacteria</taxon>
        <taxon>Bacillati</taxon>
        <taxon>Bacillota</taxon>
        <taxon>Bacilli</taxon>
        <taxon>Bacillales</taxon>
        <taxon>Paenibacillaceae</taxon>
        <taxon>Paenibacillus</taxon>
    </lineage>
</organism>